<protein>
    <submittedName>
        <fullName evidence="2">Stage II sporulation protein R</fullName>
    </submittedName>
</protein>
<dbReference type="Pfam" id="PF09551">
    <property type="entry name" value="Spore_II_R"/>
    <property type="match status" value="1"/>
</dbReference>
<gene>
    <name evidence="2" type="primary">spoIIR</name>
    <name evidence="2" type="ORF">IAC55_04015</name>
</gene>
<keyword evidence="1" id="KW-0472">Membrane</keyword>
<reference evidence="2" key="1">
    <citation type="submission" date="2020-10" db="EMBL/GenBank/DDBJ databases">
        <authorList>
            <person name="Gilroy R."/>
        </authorList>
    </citation>
    <scope>NUCLEOTIDE SEQUENCE</scope>
    <source>
        <strain evidence="2">F6-4510</strain>
    </source>
</reference>
<evidence type="ECO:0000313" key="3">
    <source>
        <dbReference type="Proteomes" id="UP000823611"/>
    </source>
</evidence>
<proteinExistence type="predicted"/>
<sequence>MGNIYNTFKKIWIREGKYIAVSLLLGFVIALSFAIISSYRYSERIQSDIAKKVVRFHVLANSNSPYDIDLKYKVRDAVIEYTKNFKDYKDREEFIGILSENIDNIKNIADNTLAMNNSNYKTKVFLSNDIFPYKEYGSVSFPAGEYLGLRIEIGEGKGDNWWCVMFPSMCFTDESCQSVEDEGLENLKDTLDFEEYSIITSRDSENVTPKMKFKVVEMWQERKYSSDDFVTNSDK</sequence>
<organism evidence="2 3">
    <name type="scientific">Candidatus Fimicola merdigallinarum</name>
    <dbReference type="NCBI Taxonomy" id="2840819"/>
    <lineage>
        <taxon>Bacteria</taxon>
        <taxon>Bacillati</taxon>
        <taxon>Bacillota</taxon>
        <taxon>Clostridia</taxon>
        <taxon>Lachnospirales</taxon>
        <taxon>Lachnospiraceae</taxon>
        <taxon>Lachnospiraceae incertae sedis</taxon>
        <taxon>Candidatus Fimicola</taxon>
    </lineage>
</organism>
<feature type="transmembrane region" description="Helical" evidence="1">
    <location>
        <begin position="18"/>
        <end position="39"/>
    </location>
</feature>
<dbReference type="EMBL" id="JADIMX010000078">
    <property type="protein sequence ID" value="MBO8434472.1"/>
    <property type="molecule type" value="Genomic_DNA"/>
</dbReference>
<name>A0A9D9DX08_9FIRM</name>
<keyword evidence="1" id="KW-0812">Transmembrane</keyword>
<reference evidence="2" key="2">
    <citation type="journal article" date="2021" name="PeerJ">
        <title>Extensive microbial diversity within the chicken gut microbiome revealed by metagenomics and culture.</title>
        <authorList>
            <person name="Gilroy R."/>
            <person name="Ravi A."/>
            <person name="Getino M."/>
            <person name="Pursley I."/>
            <person name="Horton D.L."/>
            <person name="Alikhan N.F."/>
            <person name="Baker D."/>
            <person name="Gharbi K."/>
            <person name="Hall N."/>
            <person name="Watson M."/>
            <person name="Adriaenssens E.M."/>
            <person name="Foster-Nyarko E."/>
            <person name="Jarju S."/>
            <person name="Secka A."/>
            <person name="Antonio M."/>
            <person name="Oren A."/>
            <person name="Chaudhuri R.R."/>
            <person name="La Ragione R."/>
            <person name="Hildebrand F."/>
            <person name="Pallen M.J."/>
        </authorList>
    </citation>
    <scope>NUCLEOTIDE SEQUENCE</scope>
    <source>
        <strain evidence="2">F6-4510</strain>
    </source>
</reference>
<evidence type="ECO:0000313" key="2">
    <source>
        <dbReference type="EMBL" id="MBO8434472.1"/>
    </source>
</evidence>
<accession>A0A9D9DX08</accession>
<comment type="caution">
    <text evidence="2">The sequence shown here is derived from an EMBL/GenBank/DDBJ whole genome shotgun (WGS) entry which is preliminary data.</text>
</comment>
<keyword evidence="1" id="KW-1133">Transmembrane helix</keyword>
<dbReference type="InterPro" id="IPR014202">
    <property type="entry name" value="Spore_II_R"/>
</dbReference>
<dbReference type="Proteomes" id="UP000823611">
    <property type="component" value="Unassembled WGS sequence"/>
</dbReference>
<evidence type="ECO:0000256" key="1">
    <source>
        <dbReference type="SAM" id="Phobius"/>
    </source>
</evidence>
<dbReference type="AlphaFoldDB" id="A0A9D9DX08"/>
<dbReference type="NCBIfam" id="TIGR02837">
    <property type="entry name" value="spore_II_R"/>
    <property type="match status" value="1"/>
</dbReference>